<accession>A0A1M2VRA7</accession>
<dbReference type="EMBL" id="MNAD01000806">
    <property type="protein sequence ID" value="OJT10149.1"/>
    <property type="molecule type" value="Genomic_DNA"/>
</dbReference>
<gene>
    <name evidence="2" type="ORF">TRAPUB_13337</name>
</gene>
<evidence type="ECO:0000313" key="2">
    <source>
        <dbReference type="EMBL" id="OJT10149.1"/>
    </source>
</evidence>
<dbReference type="Proteomes" id="UP000184267">
    <property type="component" value="Unassembled WGS sequence"/>
</dbReference>
<proteinExistence type="predicted"/>
<evidence type="ECO:0000256" key="1">
    <source>
        <dbReference type="SAM" id="MobiDB-lite"/>
    </source>
</evidence>
<dbReference type="AlphaFoldDB" id="A0A1M2VRA7"/>
<feature type="compositionally biased region" description="Low complexity" evidence="1">
    <location>
        <begin position="249"/>
        <end position="260"/>
    </location>
</feature>
<protein>
    <submittedName>
        <fullName evidence="2">Uncharacterized protein</fullName>
    </submittedName>
</protein>
<sequence>MGRQDKTPRHGPPSSSPTPSFRLHSPSNKRDRTPARPTAYEQFEISTFSTFSLFTGRPTGKIARPGPPPPPTAAPFEHSTPAYDYDRSPPRSSAHAHIGMPTSPKGTPPVRPARRPDAAPRALGNTTTHAHAPRHIPTAGLDTPRSLSRSRRVVRRDTEPQVAARGVRGRRYPPQGRQCRRVRAPGRVGARHDGSARRSGDGTVAATSYSPDTGCKVRGRRPVHDARHPLTPARIAPSVFHTPRPALPAPSASSAEDAPPVDQAAIDSQGGTDAVVRRERAPARPGLYVVSIAMHPRVPRLHVPARPPRSWVSPHRVRTSLIYKFPASAPPRPTSTRLCPAVPSLRAVNGAVRTVAPRQLSRHAARRVPALTIPYV</sequence>
<organism evidence="2 3">
    <name type="scientific">Trametes pubescens</name>
    <name type="common">White-rot fungus</name>
    <dbReference type="NCBI Taxonomy" id="154538"/>
    <lineage>
        <taxon>Eukaryota</taxon>
        <taxon>Fungi</taxon>
        <taxon>Dikarya</taxon>
        <taxon>Basidiomycota</taxon>
        <taxon>Agaricomycotina</taxon>
        <taxon>Agaricomycetes</taxon>
        <taxon>Polyporales</taxon>
        <taxon>Polyporaceae</taxon>
        <taxon>Trametes</taxon>
    </lineage>
</organism>
<feature type="region of interest" description="Disordered" evidence="1">
    <location>
        <begin position="237"/>
        <end position="275"/>
    </location>
</feature>
<reference evidence="2 3" key="1">
    <citation type="submission" date="2016-10" db="EMBL/GenBank/DDBJ databases">
        <title>Genome sequence of the basidiomycete white-rot fungus Trametes pubescens.</title>
        <authorList>
            <person name="Makela M.R."/>
            <person name="Granchi Z."/>
            <person name="Peng M."/>
            <person name="De Vries R.P."/>
            <person name="Grigoriev I."/>
            <person name="Riley R."/>
            <person name="Hilden K."/>
        </authorList>
    </citation>
    <scope>NUCLEOTIDE SEQUENCE [LARGE SCALE GENOMIC DNA]</scope>
    <source>
        <strain evidence="2 3">FBCC735</strain>
    </source>
</reference>
<feature type="compositionally biased region" description="Polar residues" evidence="1">
    <location>
        <begin position="44"/>
        <end position="53"/>
    </location>
</feature>
<keyword evidence="3" id="KW-1185">Reference proteome</keyword>
<comment type="caution">
    <text evidence="2">The sequence shown here is derived from an EMBL/GenBank/DDBJ whole genome shotgun (WGS) entry which is preliminary data.</text>
</comment>
<feature type="compositionally biased region" description="Basic and acidic residues" evidence="1">
    <location>
        <begin position="190"/>
        <end position="200"/>
    </location>
</feature>
<evidence type="ECO:0000313" key="3">
    <source>
        <dbReference type="Proteomes" id="UP000184267"/>
    </source>
</evidence>
<feature type="region of interest" description="Disordered" evidence="1">
    <location>
        <begin position="1"/>
        <end position="220"/>
    </location>
</feature>
<name>A0A1M2VRA7_TRAPU</name>